<sequence length="187" mass="21485">MYEGRYRRKRCGRKESFSLPSVTSRGRQRKLYHRGKNIKQISTHTETHTHTQLDVNSFLFFFFTMKQKRKGMLLSHCAVPVGRNLSVGPHTIKHSAQTKTFLTVTFFLEHRNGHSTRLHPPLPTAYISSLFFPHAIALHSLLPHRSSASINERRRNKAKIATTCRVRAGAHITLFTYGQPLMSTFSP</sequence>
<dbReference type="RefSeq" id="XP_011778010.1">
    <property type="nucleotide sequence ID" value="XM_011779708.1"/>
</dbReference>
<dbReference type="EMBL" id="FN554973">
    <property type="protein sequence ID" value="CBH15746.1"/>
    <property type="molecule type" value="Genomic_DNA"/>
</dbReference>
<name>D0A3A2_TRYB9</name>
<gene>
    <name evidence="1" type="ORF">TbgDal_X8350</name>
</gene>
<reference evidence="2" key="1">
    <citation type="journal article" date="2010" name="PLoS Negl. Trop. Dis.">
        <title>The genome sequence of Trypanosoma brucei gambiense, causative agent of chronic human african trypanosomiasis.</title>
        <authorList>
            <person name="Jackson A.P."/>
            <person name="Sanders M."/>
            <person name="Berry A."/>
            <person name="McQuillan J."/>
            <person name="Aslett M.A."/>
            <person name="Quail M.A."/>
            <person name="Chukualim B."/>
            <person name="Capewell P."/>
            <person name="MacLeod A."/>
            <person name="Melville S.E."/>
            <person name="Gibson W."/>
            <person name="Barry J.D."/>
            <person name="Berriman M."/>
            <person name="Hertz-Fowler C."/>
        </authorList>
    </citation>
    <scope>NUCLEOTIDE SEQUENCE [LARGE SCALE GENOMIC DNA]</scope>
    <source>
        <strain evidence="2">MHOM/CI/86/DAL972</strain>
    </source>
</reference>
<dbReference type="AlphaFoldDB" id="D0A3A2"/>
<protein>
    <submittedName>
        <fullName evidence="1">T. brucei spp.-specific protein</fullName>
    </submittedName>
</protein>
<proteinExistence type="predicted"/>
<evidence type="ECO:0000313" key="1">
    <source>
        <dbReference type="EMBL" id="CBH15746.1"/>
    </source>
</evidence>
<evidence type="ECO:0000313" key="2">
    <source>
        <dbReference type="Proteomes" id="UP000002316"/>
    </source>
</evidence>
<accession>D0A3A2</accession>
<dbReference type="KEGG" id="tbg:TbgDal_X8350"/>
<organism evidence="1 2">
    <name type="scientific">Trypanosoma brucei gambiense (strain MHOM/CI/86/DAL972)</name>
    <dbReference type="NCBI Taxonomy" id="679716"/>
    <lineage>
        <taxon>Eukaryota</taxon>
        <taxon>Discoba</taxon>
        <taxon>Euglenozoa</taxon>
        <taxon>Kinetoplastea</taxon>
        <taxon>Metakinetoplastina</taxon>
        <taxon>Trypanosomatida</taxon>
        <taxon>Trypanosomatidae</taxon>
        <taxon>Trypanosoma</taxon>
    </lineage>
</organism>
<dbReference type="GeneID" id="23865951"/>
<dbReference type="Proteomes" id="UP000002316">
    <property type="component" value="Chromosome 10"/>
</dbReference>
<dbReference type="VEuPathDB" id="TriTrypDB:Tbg972.10.8350"/>